<dbReference type="Proteomes" id="UP001178288">
    <property type="component" value="Chromosome"/>
</dbReference>
<dbReference type="EMBL" id="CP126114">
    <property type="protein sequence ID" value="WHY84546.1"/>
    <property type="molecule type" value="Genomic_DNA"/>
</dbReference>
<reference evidence="1" key="1">
    <citation type="submission" date="2023-05" db="EMBL/GenBank/DDBJ databases">
        <title>Comparative genomics of Bacillaceae isolates and their secondary metabolite potential.</title>
        <authorList>
            <person name="Song L."/>
            <person name="Nielsen L.J."/>
            <person name="Mohite O."/>
            <person name="Xu X."/>
            <person name="Weber T."/>
            <person name="Kovacs A.T."/>
        </authorList>
    </citation>
    <scope>NUCLEOTIDE SEQUENCE</scope>
    <source>
        <strain evidence="1">XLM17</strain>
    </source>
</reference>
<protein>
    <submittedName>
        <fullName evidence="1">Uncharacterized protein</fullName>
    </submittedName>
</protein>
<name>A0AA95MNV2_9BACI</name>
<dbReference type="RefSeq" id="WP_066089576.1">
    <property type="nucleotide sequence ID" value="NZ_CP126114.1"/>
</dbReference>
<accession>A0AA95MNV2</accession>
<keyword evidence="2" id="KW-1185">Reference proteome</keyword>
<dbReference type="AlphaFoldDB" id="A0AA95MNV2"/>
<dbReference type="KEGG" id="nnv:QNH39_18025"/>
<sequence>MELVRIYKIKELAQEFNESPKIQTRGRDVILSYDYEQDTGEYAWKSIIFVETIAYRVSKMSCVGEDVLKSYNSISEVKYSQWLNEIKASYRGSQKFEYKHYLIFFDEYGTYEFIAKNLIVDSGNRS</sequence>
<evidence type="ECO:0000313" key="2">
    <source>
        <dbReference type="Proteomes" id="UP001178288"/>
    </source>
</evidence>
<gene>
    <name evidence="1" type="ORF">QNH39_18025</name>
</gene>
<evidence type="ECO:0000313" key="1">
    <source>
        <dbReference type="EMBL" id="WHY84546.1"/>
    </source>
</evidence>
<organism evidence="1 2">
    <name type="scientific">Neobacillus novalis</name>
    <dbReference type="NCBI Taxonomy" id="220687"/>
    <lineage>
        <taxon>Bacteria</taxon>
        <taxon>Bacillati</taxon>
        <taxon>Bacillota</taxon>
        <taxon>Bacilli</taxon>
        <taxon>Bacillales</taxon>
        <taxon>Bacillaceae</taxon>
        <taxon>Neobacillus</taxon>
    </lineage>
</organism>
<proteinExistence type="predicted"/>